<sequence length="245" mass="28448">MVAEGSWTILVMGSIHWLVVLRIWSLYERSRIMLLILTFVFLIYFIATAAIWAISVNFMKASFTPSSLNICVGTIAPWLWTIWIPSLLLETFLFVLLFIKSIQHYRKKVNTPVLSVLYFDGFLYFLVISSCSLFNLFVWLLAPPSLIYLAKYWTSAICNIAGYRLVLDLRNVHYQYSQGTENFEMLRTTPGETWKTMGSFGNTNMTVTDSRMDLDDFDSPQDQTESRWAKSSDYHTWETNYPQAI</sequence>
<evidence type="ECO:0000313" key="2">
    <source>
        <dbReference type="EMBL" id="KZS95999.1"/>
    </source>
</evidence>
<dbReference type="AlphaFoldDB" id="A0A164XHW9"/>
<organism evidence="2 3">
    <name type="scientific">Sistotremastrum niveocremeum HHB9708</name>
    <dbReference type="NCBI Taxonomy" id="1314777"/>
    <lineage>
        <taxon>Eukaryota</taxon>
        <taxon>Fungi</taxon>
        <taxon>Dikarya</taxon>
        <taxon>Basidiomycota</taxon>
        <taxon>Agaricomycotina</taxon>
        <taxon>Agaricomycetes</taxon>
        <taxon>Sistotremastrales</taxon>
        <taxon>Sistotremastraceae</taxon>
        <taxon>Sertulicium</taxon>
        <taxon>Sertulicium niveocremeum</taxon>
    </lineage>
</organism>
<feature type="transmembrane region" description="Helical" evidence="1">
    <location>
        <begin position="75"/>
        <end position="99"/>
    </location>
</feature>
<feature type="transmembrane region" description="Helical" evidence="1">
    <location>
        <begin position="146"/>
        <end position="167"/>
    </location>
</feature>
<evidence type="ECO:0000256" key="1">
    <source>
        <dbReference type="SAM" id="Phobius"/>
    </source>
</evidence>
<feature type="transmembrane region" description="Helical" evidence="1">
    <location>
        <begin position="6"/>
        <end position="25"/>
    </location>
</feature>
<keyword evidence="1" id="KW-0812">Transmembrane</keyword>
<evidence type="ECO:0008006" key="4">
    <source>
        <dbReference type="Google" id="ProtNLM"/>
    </source>
</evidence>
<dbReference type="EMBL" id="KV419400">
    <property type="protein sequence ID" value="KZS95999.1"/>
    <property type="molecule type" value="Genomic_DNA"/>
</dbReference>
<keyword evidence="3" id="KW-1185">Reference proteome</keyword>
<feature type="transmembrane region" description="Helical" evidence="1">
    <location>
        <begin position="111"/>
        <end position="140"/>
    </location>
</feature>
<feature type="transmembrane region" description="Helical" evidence="1">
    <location>
        <begin position="32"/>
        <end position="55"/>
    </location>
</feature>
<reference evidence="2 3" key="1">
    <citation type="journal article" date="2016" name="Mol. Biol. Evol.">
        <title>Comparative Genomics of Early-Diverging Mushroom-Forming Fungi Provides Insights into the Origins of Lignocellulose Decay Capabilities.</title>
        <authorList>
            <person name="Nagy L.G."/>
            <person name="Riley R."/>
            <person name="Tritt A."/>
            <person name="Adam C."/>
            <person name="Daum C."/>
            <person name="Floudas D."/>
            <person name="Sun H."/>
            <person name="Yadav J.S."/>
            <person name="Pangilinan J."/>
            <person name="Larsson K.H."/>
            <person name="Matsuura K."/>
            <person name="Barry K."/>
            <person name="Labutti K."/>
            <person name="Kuo R."/>
            <person name="Ohm R.A."/>
            <person name="Bhattacharya S.S."/>
            <person name="Shirouzu T."/>
            <person name="Yoshinaga Y."/>
            <person name="Martin F.M."/>
            <person name="Grigoriev I.V."/>
            <person name="Hibbett D.S."/>
        </authorList>
    </citation>
    <scope>NUCLEOTIDE SEQUENCE [LARGE SCALE GENOMIC DNA]</scope>
    <source>
        <strain evidence="2 3">HHB9708</strain>
    </source>
</reference>
<accession>A0A164XHW9</accession>
<gene>
    <name evidence="2" type="ORF">SISNIDRAFT_333397</name>
</gene>
<protein>
    <recommendedName>
        <fullName evidence="4">Transmembrane protein</fullName>
    </recommendedName>
</protein>
<name>A0A164XHW9_9AGAM</name>
<proteinExistence type="predicted"/>
<keyword evidence="1" id="KW-0472">Membrane</keyword>
<dbReference type="OrthoDB" id="3251775at2759"/>
<dbReference type="Proteomes" id="UP000076722">
    <property type="component" value="Unassembled WGS sequence"/>
</dbReference>
<evidence type="ECO:0000313" key="3">
    <source>
        <dbReference type="Proteomes" id="UP000076722"/>
    </source>
</evidence>
<keyword evidence="1" id="KW-1133">Transmembrane helix</keyword>